<name>A0ABS7W1P4_STROV</name>
<dbReference type="InterPro" id="IPR000073">
    <property type="entry name" value="AB_hydrolase_1"/>
</dbReference>
<proteinExistence type="predicted"/>
<dbReference type="GO" id="GO:0016787">
    <property type="term" value="F:hydrolase activity"/>
    <property type="evidence" value="ECO:0007669"/>
    <property type="project" value="UniProtKB-KW"/>
</dbReference>
<dbReference type="Proteomes" id="UP000758701">
    <property type="component" value="Unassembled WGS sequence"/>
</dbReference>
<evidence type="ECO:0000256" key="1">
    <source>
        <dbReference type="ARBA" id="ARBA00022801"/>
    </source>
</evidence>
<dbReference type="SUPFAM" id="SSF53474">
    <property type="entry name" value="alpha/beta-Hydrolases"/>
    <property type="match status" value="1"/>
</dbReference>
<evidence type="ECO:0000259" key="2">
    <source>
        <dbReference type="Pfam" id="PF00561"/>
    </source>
</evidence>
<keyword evidence="4" id="KW-1185">Reference proteome</keyword>
<accession>A0ABS7W1P4</accession>
<feature type="domain" description="AB hydrolase-1" evidence="2">
    <location>
        <begin position="54"/>
        <end position="151"/>
    </location>
</feature>
<dbReference type="Pfam" id="PF00561">
    <property type="entry name" value="Abhydrolase_1"/>
    <property type="match status" value="1"/>
</dbReference>
<dbReference type="InterPro" id="IPR000639">
    <property type="entry name" value="Epox_hydrolase-like"/>
</dbReference>
<dbReference type="InterPro" id="IPR029058">
    <property type="entry name" value="AB_hydrolase_fold"/>
</dbReference>
<dbReference type="Gene3D" id="3.40.50.1820">
    <property type="entry name" value="alpha/beta hydrolase"/>
    <property type="match status" value="1"/>
</dbReference>
<dbReference type="PRINTS" id="PR00412">
    <property type="entry name" value="EPOXHYDRLASE"/>
</dbReference>
<evidence type="ECO:0000313" key="4">
    <source>
        <dbReference type="Proteomes" id="UP000758701"/>
    </source>
</evidence>
<organism evidence="3 4">
    <name type="scientific">Streptomyces olivaceus</name>
    <dbReference type="NCBI Taxonomy" id="47716"/>
    <lineage>
        <taxon>Bacteria</taxon>
        <taxon>Bacillati</taxon>
        <taxon>Actinomycetota</taxon>
        <taxon>Actinomycetes</taxon>
        <taxon>Kitasatosporales</taxon>
        <taxon>Streptomycetaceae</taxon>
        <taxon>Streptomyces</taxon>
    </lineage>
</organism>
<keyword evidence="1 3" id="KW-0378">Hydrolase</keyword>
<comment type="caution">
    <text evidence="3">The sequence shown here is derived from an EMBL/GenBank/DDBJ whole genome shotgun (WGS) entry which is preliminary data.</text>
</comment>
<protein>
    <submittedName>
        <fullName evidence="3">Alpha/beta hydrolase</fullName>
    </submittedName>
</protein>
<evidence type="ECO:0000313" key="3">
    <source>
        <dbReference type="EMBL" id="MBZ6151444.1"/>
    </source>
</evidence>
<gene>
    <name evidence="3" type="ORF">KVH32_09685</name>
</gene>
<dbReference type="EMBL" id="JAHSTP010000003">
    <property type="protein sequence ID" value="MBZ6151444.1"/>
    <property type="molecule type" value="Genomic_DNA"/>
</dbReference>
<dbReference type="RefSeq" id="WP_037766138.1">
    <property type="nucleotide sequence ID" value="NZ_JAHSSQ010000010.1"/>
</dbReference>
<sequence>MTTHALLAPEAPLSQGYDAATREDHQFNEHFEHRFTTIDDLQMHYVVGGDGPRPIVLLHGFPETWYAYRPIMADLLPGHTVIAIDLPGFGDSSGSVTSHDKATLARYVHRLLDKLGYTSGVQLAAHDAGGAVAYALVAQWREQFSGLLMMDFPVTGGELTYEQVKPLSYHFSFHSQEPLFEQLVAGRERLYLEYFYRANSPGVEEPVPSHAVDEYTRTYSRPGVMHNGSRLYQAWTQDEEDNRRFMSDPLALPVHFIAQARLFKGLFAGIRSAAPHATGAAVDSGHWMVHEAPDRVLHEIKAFFDYED</sequence>
<reference evidence="3 4" key="1">
    <citation type="submission" date="2021-06" db="EMBL/GenBank/DDBJ databases">
        <title>Ecological speciation of a Streptomyces species isolated from different habitats and geographic origins.</title>
        <authorList>
            <person name="Wang J."/>
        </authorList>
    </citation>
    <scope>NUCLEOTIDE SEQUENCE [LARGE SCALE GENOMIC DNA]</scope>
    <source>
        <strain evidence="3 4">FXJ8.012</strain>
    </source>
</reference>
<dbReference type="PANTHER" id="PTHR43329">
    <property type="entry name" value="EPOXIDE HYDROLASE"/>
    <property type="match status" value="1"/>
</dbReference>